<dbReference type="Gene3D" id="4.10.410.50">
    <property type="match status" value="1"/>
</dbReference>
<dbReference type="RefSeq" id="WP_267162656.1">
    <property type="nucleotide sequence ID" value="NZ_CP112972.1"/>
</dbReference>
<gene>
    <name evidence="1" type="ORF">ACFQQG_00590</name>
</gene>
<dbReference type="Proteomes" id="UP001596445">
    <property type="component" value="Unassembled WGS sequence"/>
</dbReference>
<keyword evidence="2" id="KW-1185">Reference proteome</keyword>
<comment type="caution">
    <text evidence="1">The sequence shown here is derived from an EMBL/GenBank/DDBJ whole genome shotgun (WGS) entry which is preliminary data.</text>
</comment>
<accession>A0ABD5VUU7</accession>
<name>A0ABD5VUU7_9EURY</name>
<dbReference type="InterPro" id="IPR053834">
    <property type="entry name" value="SAMP2_halobacteria"/>
</dbReference>
<dbReference type="EMBL" id="JBHSZI010000001">
    <property type="protein sequence ID" value="MFC7056946.1"/>
    <property type="molecule type" value="Genomic_DNA"/>
</dbReference>
<evidence type="ECO:0000313" key="1">
    <source>
        <dbReference type="EMBL" id="MFC7056946.1"/>
    </source>
</evidence>
<organism evidence="1 2">
    <name type="scientific">Halovenus salina</name>
    <dbReference type="NCBI Taxonomy" id="1510225"/>
    <lineage>
        <taxon>Archaea</taxon>
        <taxon>Methanobacteriati</taxon>
        <taxon>Methanobacteriota</taxon>
        <taxon>Stenosarchaea group</taxon>
        <taxon>Halobacteria</taxon>
        <taxon>Halobacteriales</taxon>
        <taxon>Haloarculaceae</taxon>
        <taxon>Halovenus</taxon>
    </lineage>
</organism>
<evidence type="ECO:0000313" key="2">
    <source>
        <dbReference type="Proteomes" id="UP001596445"/>
    </source>
</evidence>
<proteinExistence type="predicted"/>
<dbReference type="AlphaFoldDB" id="A0ABD5VUU7"/>
<dbReference type="NCBIfam" id="NF041919">
    <property type="entry name" value="SAMP2"/>
    <property type="match status" value="1"/>
</dbReference>
<reference evidence="1 2" key="1">
    <citation type="journal article" date="2019" name="Int. J. Syst. Evol. Microbiol.">
        <title>The Global Catalogue of Microorganisms (GCM) 10K type strain sequencing project: providing services to taxonomists for standard genome sequencing and annotation.</title>
        <authorList>
            <consortium name="The Broad Institute Genomics Platform"/>
            <consortium name="The Broad Institute Genome Sequencing Center for Infectious Disease"/>
            <person name="Wu L."/>
            <person name="Ma J."/>
        </authorList>
    </citation>
    <scope>NUCLEOTIDE SEQUENCE [LARGE SCALE GENOMIC DNA]</scope>
    <source>
        <strain evidence="1 2">JCM 30072</strain>
    </source>
</reference>
<dbReference type="Pfam" id="PF21965">
    <property type="entry name" value="SAMP2"/>
    <property type="match status" value="1"/>
</dbReference>
<protein>
    <submittedName>
        <fullName evidence="1">Ubiquitin-like small modifier protein 2</fullName>
    </submittedName>
</protein>
<dbReference type="InterPro" id="IPR053752">
    <property type="entry name" value="SAM_domain_containing"/>
</dbReference>
<dbReference type="InterPro" id="IPR053833">
    <property type="entry name" value="SAMP2"/>
</dbReference>
<dbReference type="GeneID" id="76628738"/>
<sequence>MGITVELVGEGSQEVEADADSYGDLLAPFDVSKHEVSIFVDGQPVPEDEPIDTTVEHVRVLRLIKGG</sequence>